<name>A0A1L3GMG4_9BACT</name>
<dbReference type="SUPFAM" id="SSF54862">
    <property type="entry name" value="4Fe-4S ferredoxins"/>
    <property type="match status" value="1"/>
</dbReference>
<dbReference type="OrthoDB" id="9804603at2"/>
<dbReference type="STRING" id="1842532.A7E78_04305"/>
<sequence length="59" mass="6199">MKIVIDKKVCKGSGLCVKACPVGAITLKNGKAVIDDEKCDLDGICIPACPHDAISLEEE</sequence>
<dbReference type="KEGG" id="pef:A7E78_04305"/>
<dbReference type="PANTHER" id="PTHR43687:SF6">
    <property type="entry name" value="L-ASPARTATE SEMIALDEHYDE SULFURTRANSFERASE IRON-SULFUR SUBUNIT"/>
    <property type="match status" value="1"/>
</dbReference>
<gene>
    <name evidence="9" type="ORF">A7E78_04305</name>
</gene>
<dbReference type="RefSeq" id="WP_072283085.1">
    <property type="nucleotide sequence ID" value="NZ_CP015519.1"/>
</dbReference>
<evidence type="ECO:0000256" key="3">
    <source>
        <dbReference type="ARBA" id="ARBA00022723"/>
    </source>
</evidence>
<evidence type="ECO:0000256" key="5">
    <source>
        <dbReference type="ARBA" id="ARBA00022982"/>
    </source>
</evidence>
<keyword evidence="1" id="KW-0813">Transport</keyword>
<dbReference type="PROSITE" id="PS51379">
    <property type="entry name" value="4FE4S_FER_2"/>
    <property type="match status" value="2"/>
</dbReference>
<evidence type="ECO:0000256" key="6">
    <source>
        <dbReference type="ARBA" id="ARBA00023004"/>
    </source>
</evidence>
<evidence type="ECO:0000256" key="1">
    <source>
        <dbReference type="ARBA" id="ARBA00022448"/>
    </source>
</evidence>
<proteinExistence type="predicted"/>
<protein>
    <submittedName>
        <fullName evidence="9">Ferredoxin</fullName>
    </submittedName>
</protein>
<dbReference type="Pfam" id="PF12838">
    <property type="entry name" value="Fer4_7"/>
    <property type="match status" value="1"/>
</dbReference>
<feature type="domain" description="4Fe-4S ferredoxin-type" evidence="8">
    <location>
        <begin position="1"/>
        <end position="30"/>
    </location>
</feature>
<evidence type="ECO:0000259" key="8">
    <source>
        <dbReference type="PROSITE" id="PS51379"/>
    </source>
</evidence>
<keyword evidence="10" id="KW-1185">Reference proteome</keyword>
<feature type="domain" description="4Fe-4S ferredoxin-type" evidence="8">
    <location>
        <begin position="31"/>
        <end position="59"/>
    </location>
</feature>
<evidence type="ECO:0000256" key="4">
    <source>
        <dbReference type="ARBA" id="ARBA00022737"/>
    </source>
</evidence>
<dbReference type="Gene3D" id="3.30.70.20">
    <property type="match status" value="1"/>
</dbReference>
<dbReference type="GO" id="GO:0046872">
    <property type="term" value="F:metal ion binding"/>
    <property type="evidence" value="ECO:0007669"/>
    <property type="project" value="UniProtKB-KW"/>
</dbReference>
<keyword evidence="7" id="KW-0411">Iron-sulfur</keyword>
<dbReference type="EMBL" id="CP015519">
    <property type="protein sequence ID" value="APG27123.1"/>
    <property type="molecule type" value="Genomic_DNA"/>
</dbReference>
<dbReference type="InterPro" id="IPR017896">
    <property type="entry name" value="4Fe4S_Fe-S-bd"/>
</dbReference>
<reference evidence="9 10" key="1">
    <citation type="journal article" date="2017" name="Genome Announc.">
        <title>Complete Genome Sequences of Two Acetylene-Fermenting Pelobacter acetylenicus Strains.</title>
        <authorList>
            <person name="Sutton J.M."/>
            <person name="Baesman S.M."/>
            <person name="Fierst J.L."/>
            <person name="Poret-Peterson A.T."/>
            <person name="Oremland R.S."/>
            <person name="Dunlap D.S."/>
            <person name="Akob D.M."/>
        </authorList>
    </citation>
    <scope>NUCLEOTIDE SEQUENCE [LARGE SCALE GENOMIC DNA]</scope>
    <source>
        <strain evidence="9 10">SFB93</strain>
    </source>
</reference>
<keyword evidence="3" id="KW-0479">Metal-binding</keyword>
<evidence type="ECO:0000256" key="2">
    <source>
        <dbReference type="ARBA" id="ARBA00022485"/>
    </source>
</evidence>
<keyword evidence="4" id="KW-0677">Repeat</keyword>
<dbReference type="Proteomes" id="UP000182517">
    <property type="component" value="Chromosome"/>
</dbReference>
<dbReference type="PANTHER" id="PTHR43687">
    <property type="entry name" value="ADENYLYLSULFATE REDUCTASE, BETA SUBUNIT"/>
    <property type="match status" value="1"/>
</dbReference>
<evidence type="ECO:0000313" key="9">
    <source>
        <dbReference type="EMBL" id="APG27123.1"/>
    </source>
</evidence>
<organism evidence="9 10">
    <name type="scientific">Syntrophotalea acetylenivorans</name>
    <dbReference type="NCBI Taxonomy" id="1842532"/>
    <lineage>
        <taxon>Bacteria</taxon>
        <taxon>Pseudomonadati</taxon>
        <taxon>Thermodesulfobacteriota</taxon>
        <taxon>Desulfuromonadia</taxon>
        <taxon>Desulfuromonadales</taxon>
        <taxon>Syntrophotaleaceae</taxon>
        <taxon>Syntrophotalea</taxon>
    </lineage>
</organism>
<evidence type="ECO:0000313" key="10">
    <source>
        <dbReference type="Proteomes" id="UP000182517"/>
    </source>
</evidence>
<dbReference type="GO" id="GO:0051539">
    <property type="term" value="F:4 iron, 4 sulfur cluster binding"/>
    <property type="evidence" value="ECO:0007669"/>
    <property type="project" value="UniProtKB-KW"/>
</dbReference>
<keyword evidence="6" id="KW-0408">Iron</keyword>
<dbReference type="AlphaFoldDB" id="A0A1L3GMG4"/>
<accession>A0A1L3GMG4</accession>
<keyword evidence="5" id="KW-0249">Electron transport</keyword>
<keyword evidence="2" id="KW-0004">4Fe-4S</keyword>
<evidence type="ECO:0000256" key="7">
    <source>
        <dbReference type="ARBA" id="ARBA00023014"/>
    </source>
</evidence>
<dbReference type="InterPro" id="IPR050572">
    <property type="entry name" value="Fe-S_Ferredoxin"/>
</dbReference>